<dbReference type="AlphaFoldDB" id="A0A8H7SKP1"/>
<accession>A0A8H7SKP1</accession>
<sequence>MLAYQHALHRAGSSVRTYTTGSSAKTFSNQAVLPRLPIPNLNLTSARYKRSLLPLLSASEHASVSKKIDNFFGPNGLAETLQQRLRDLDDQETALGLNWIDRLWLKKGYLEYRIPTLINVNWWNQFRDPVTGLGKGAEQGKVTDFQLRRSAGMIAGLIDYSNRVNNEEIPPDVSRSGPFCMHQLKSMFGTSRVAAPDCDKVVTQWPCLVKHINVIYKDQIFDVQVIGPNGETVPTKTLESQLRQVVDQVDQTPIEQRQLAVGVLTTEHRDTWGPIRQQMETEATNAKSLKNIDNSLFVFCLDDYSSPLDLDSSHRNIFHAKNGRNRWFDKALQFIVENNGRAGINGEHSPADAVIPARIVDDILAREFIEDTMSAGAFSNLQKPKLLNWQVSSSLGQAIQTAEKNAAALISDLDSVLLHYEGYGSNKMKQAKVSPDGWLQMVYQLAYYRQYGKSCPTYESASTRKFRAGRTETVRSCSVETVEFTKAWDDKDINMPKKLELFSDAIETHMEYMKAASNGHGVDRHLLGLRNQMTPEEAESEGAAIFQDPSYWGSQYWLLSTSNTSPGDLAWGGFGAVVPEGYGSNYAIGKDRVRLSITSWNSYAGTDSSAFRKTVQGVLDDFGDVAERYLIKK</sequence>
<comment type="caution">
    <text evidence="7">The sequence shown here is derived from an EMBL/GenBank/DDBJ whole genome shotgun (WGS) entry which is preliminary data.</text>
</comment>
<name>A0A8H7SKP1_9FUNG</name>
<evidence type="ECO:0000256" key="5">
    <source>
        <dbReference type="RuleBase" id="RU003801"/>
    </source>
</evidence>
<comment type="similarity">
    <text evidence="1 5">Belongs to the carnitine/choline acetyltransferase family.</text>
</comment>
<reference evidence="7" key="1">
    <citation type="submission" date="2021-01" db="EMBL/GenBank/DDBJ databases">
        <title>Metabolic potential, ecology and presence of endohyphal bacteria is reflected in genomic diversity of Mucoromycotina.</title>
        <authorList>
            <person name="Muszewska A."/>
            <person name="Okrasinska A."/>
            <person name="Steczkiewicz K."/>
            <person name="Drgas O."/>
            <person name="Orlowska M."/>
            <person name="Perlinska-Lenart U."/>
            <person name="Aleksandrzak-Piekarczyk T."/>
            <person name="Szatraj K."/>
            <person name="Zielenkiewicz U."/>
            <person name="Pilsyk S."/>
            <person name="Malc E."/>
            <person name="Mieczkowski P."/>
            <person name="Kruszewska J.S."/>
            <person name="Biernat P."/>
            <person name="Pawlowska J."/>
        </authorList>
    </citation>
    <scope>NUCLEOTIDE SEQUENCE</scope>
    <source>
        <strain evidence="7">WA0000018081</strain>
    </source>
</reference>
<protein>
    <recommendedName>
        <fullName evidence="6">Choline/carnitine acyltransferase domain-containing protein</fullName>
    </recommendedName>
</protein>
<evidence type="ECO:0000313" key="8">
    <source>
        <dbReference type="Proteomes" id="UP000613177"/>
    </source>
</evidence>
<keyword evidence="8" id="KW-1185">Reference proteome</keyword>
<evidence type="ECO:0000256" key="2">
    <source>
        <dbReference type="ARBA" id="ARBA00022679"/>
    </source>
</evidence>
<dbReference type="Gene3D" id="3.30.559.10">
    <property type="entry name" value="Chloramphenicol acetyltransferase-like domain"/>
    <property type="match status" value="1"/>
</dbReference>
<proteinExistence type="inferred from homology"/>
<dbReference type="GO" id="GO:0016746">
    <property type="term" value="F:acyltransferase activity"/>
    <property type="evidence" value="ECO:0007669"/>
    <property type="project" value="UniProtKB-KW"/>
</dbReference>
<evidence type="ECO:0000256" key="3">
    <source>
        <dbReference type="ARBA" id="ARBA00023315"/>
    </source>
</evidence>
<dbReference type="PANTHER" id="PTHR22589">
    <property type="entry name" value="CARNITINE O-ACYLTRANSFERASE"/>
    <property type="match status" value="1"/>
</dbReference>
<keyword evidence="2 5" id="KW-0808">Transferase</keyword>
<evidence type="ECO:0000256" key="4">
    <source>
        <dbReference type="PIRSR" id="PIRSR600542-1"/>
    </source>
</evidence>
<dbReference type="InterPro" id="IPR000542">
    <property type="entry name" value="Carn_acyl_trans"/>
</dbReference>
<dbReference type="Proteomes" id="UP000613177">
    <property type="component" value="Unassembled WGS sequence"/>
</dbReference>
<evidence type="ECO:0000313" key="7">
    <source>
        <dbReference type="EMBL" id="KAG2230148.1"/>
    </source>
</evidence>
<dbReference type="Pfam" id="PF00755">
    <property type="entry name" value="Carn_acyltransf"/>
    <property type="match status" value="1"/>
</dbReference>
<feature type="active site" description="Proton acceptor" evidence="4">
    <location>
        <position position="348"/>
    </location>
</feature>
<dbReference type="SUPFAM" id="SSF52777">
    <property type="entry name" value="CoA-dependent acyltransferases"/>
    <property type="match status" value="2"/>
</dbReference>
<evidence type="ECO:0000256" key="1">
    <source>
        <dbReference type="ARBA" id="ARBA00005232"/>
    </source>
</evidence>
<feature type="domain" description="Choline/carnitine acyltransferase" evidence="6">
    <location>
        <begin position="36"/>
        <end position="616"/>
    </location>
</feature>
<dbReference type="EMBL" id="JAEPRE010000219">
    <property type="protein sequence ID" value="KAG2230148.1"/>
    <property type="molecule type" value="Genomic_DNA"/>
</dbReference>
<dbReference type="Gene3D" id="3.30.559.70">
    <property type="entry name" value="Choline/Carnitine o-acyltransferase, domain 2"/>
    <property type="match status" value="1"/>
</dbReference>
<organism evidence="7 8">
    <name type="scientific">Thamnidium elegans</name>
    <dbReference type="NCBI Taxonomy" id="101142"/>
    <lineage>
        <taxon>Eukaryota</taxon>
        <taxon>Fungi</taxon>
        <taxon>Fungi incertae sedis</taxon>
        <taxon>Mucoromycota</taxon>
        <taxon>Mucoromycotina</taxon>
        <taxon>Mucoromycetes</taxon>
        <taxon>Mucorales</taxon>
        <taxon>Mucorineae</taxon>
        <taxon>Mucoraceae</taxon>
        <taxon>Thamnidium</taxon>
    </lineage>
</organism>
<dbReference type="InterPro" id="IPR023213">
    <property type="entry name" value="CAT-like_dom_sf"/>
</dbReference>
<dbReference type="PANTHER" id="PTHR22589:SF107">
    <property type="entry name" value="CHOLINE_CARNITINE ACYLTRANSFERASE DOMAIN-CONTAINING PROTEIN"/>
    <property type="match status" value="1"/>
</dbReference>
<dbReference type="InterPro" id="IPR042231">
    <property type="entry name" value="Cho/carn_acyl_trans_2"/>
</dbReference>
<keyword evidence="3 5" id="KW-0012">Acyltransferase</keyword>
<dbReference type="InterPro" id="IPR039551">
    <property type="entry name" value="Cho/carn_acyl_trans"/>
</dbReference>
<gene>
    <name evidence="7" type="ORF">INT48_004018</name>
</gene>
<evidence type="ECO:0000259" key="6">
    <source>
        <dbReference type="Pfam" id="PF00755"/>
    </source>
</evidence>
<dbReference type="PROSITE" id="PS00440">
    <property type="entry name" value="ACYLTRANSF_C_2"/>
    <property type="match status" value="1"/>
</dbReference>